<feature type="domain" description="C2" evidence="3">
    <location>
        <begin position="469"/>
        <end position="604"/>
    </location>
</feature>
<reference evidence="4" key="1">
    <citation type="submission" date="2022-01" db="EMBL/GenBank/DDBJ databases">
        <authorList>
            <person name="Braso-Vives M."/>
        </authorList>
    </citation>
    <scope>NUCLEOTIDE SEQUENCE</scope>
</reference>
<dbReference type="GO" id="GO:0016020">
    <property type="term" value="C:membrane"/>
    <property type="evidence" value="ECO:0007669"/>
    <property type="project" value="InterPro"/>
</dbReference>
<organism evidence="4 5">
    <name type="scientific">Branchiostoma lanceolatum</name>
    <name type="common">Common lancelet</name>
    <name type="synonym">Amphioxus lanceolatum</name>
    <dbReference type="NCBI Taxonomy" id="7740"/>
    <lineage>
        <taxon>Eukaryota</taxon>
        <taxon>Metazoa</taxon>
        <taxon>Chordata</taxon>
        <taxon>Cephalochordata</taxon>
        <taxon>Leptocardii</taxon>
        <taxon>Amphioxiformes</taxon>
        <taxon>Branchiostomatidae</taxon>
        <taxon>Branchiostoma</taxon>
    </lineage>
</organism>
<protein>
    <submittedName>
        <fullName evidence="4">SYT3 protein</fullName>
    </submittedName>
</protein>
<evidence type="ECO:0000313" key="4">
    <source>
        <dbReference type="EMBL" id="CAH1252618.1"/>
    </source>
</evidence>
<keyword evidence="1" id="KW-0677">Repeat</keyword>
<evidence type="ECO:0000256" key="2">
    <source>
        <dbReference type="SAM" id="MobiDB-lite"/>
    </source>
</evidence>
<dbReference type="InterPro" id="IPR035892">
    <property type="entry name" value="C2_domain_sf"/>
</dbReference>
<feature type="compositionally biased region" description="Polar residues" evidence="2">
    <location>
        <begin position="199"/>
        <end position="216"/>
    </location>
</feature>
<name>A0A8J9ZGD6_BRALA</name>
<dbReference type="AlphaFoldDB" id="A0A8J9ZGD6"/>
<feature type="compositionally biased region" description="Low complexity" evidence="2">
    <location>
        <begin position="223"/>
        <end position="237"/>
    </location>
</feature>
<dbReference type="InterPro" id="IPR043549">
    <property type="entry name" value="C2C4C/C2C4D"/>
</dbReference>
<dbReference type="Gene3D" id="2.60.40.150">
    <property type="entry name" value="C2 domain"/>
    <property type="match status" value="2"/>
</dbReference>
<dbReference type="PROSITE" id="PS50004">
    <property type="entry name" value="C2"/>
    <property type="match status" value="2"/>
</dbReference>
<dbReference type="SMART" id="SM00239">
    <property type="entry name" value="C2"/>
    <property type="match status" value="2"/>
</dbReference>
<dbReference type="SUPFAM" id="SSF49562">
    <property type="entry name" value="C2 domain (Calcium/lipid-binding domain, CaLB)"/>
    <property type="match status" value="2"/>
</dbReference>
<sequence length="610" mass="67853">MWLVNSVKSLRSPREGLNGRPYEADGRPRCTNVLTPETIPEFLIPPTELPSRKRSDSGSNDSEAAYGLFPGEERLLPPGSLPGYAPDSDAWSYVTPPRSPVVSPYRARRTGVVTAPADTDSWGAPGPDTELDNNADPLSRMGMTLQHLGRTRTAYGFTTLTQSPTTNRKESLYFHNGRSSATKQRGSSPLVITPESDSDSGWSQHQQRRSTGSTPAGSVFYNPSSSESSPVSSPASTRSRRSSGEASSLGKKSPKVPKYVRRQRFQTRRRSSLAVPIDFSSTEPSSTEPSPNVPRKTSPWGGGHLPTRPRSNSLQVPTFTPYALRESNGQDRPLGHYLGELKFAIEFVKRGRQLKVSIIKAENLGGHKHSKNNINSYIRLYLLPGKVGRQQTRTVKHTRNPIFNEEFYFGGLGLQMLNDMKLRMKVFSKTPHLRRDELLGEVQVVLGTLDLSHENRLWRNLEPKTEAEDLGMLNVSLCYQPRSENLIVTVIKAEGLPRNSILTPPDAYVKIVLSGADGGEDDVRQTRIRRKTSNPVFKEAFSLHIPHDELKSVSVTATVYDHARIISDGVLGQVRFGPTATELSEIEHLRRAVDQENQPIAFWHNLMEME</sequence>
<feature type="domain" description="C2" evidence="3">
    <location>
        <begin position="337"/>
        <end position="459"/>
    </location>
</feature>
<feature type="compositionally biased region" description="Polar residues" evidence="2">
    <location>
        <begin position="177"/>
        <end position="187"/>
    </location>
</feature>
<proteinExistence type="predicted"/>
<evidence type="ECO:0000313" key="5">
    <source>
        <dbReference type="Proteomes" id="UP000838412"/>
    </source>
</evidence>
<dbReference type="InterPro" id="IPR001565">
    <property type="entry name" value="Synaptotagmin"/>
</dbReference>
<dbReference type="PANTHER" id="PTHR46291:SF4">
    <property type="entry name" value="C2 CALCIUM-DEPENDENT DOMAIN-CONTAINING PROTEIN 4C-LIKE"/>
    <property type="match status" value="1"/>
</dbReference>
<feature type="region of interest" description="Disordered" evidence="2">
    <location>
        <begin position="41"/>
        <end position="65"/>
    </location>
</feature>
<gene>
    <name evidence="4" type="primary">SYT3</name>
    <name evidence="4" type="ORF">BLAG_LOCUS12648</name>
</gene>
<feature type="region of interest" description="Disordered" evidence="2">
    <location>
        <begin position="116"/>
        <end position="138"/>
    </location>
</feature>
<evidence type="ECO:0000259" key="3">
    <source>
        <dbReference type="PROSITE" id="PS50004"/>
    </source>
</evidence>
<feature type="region of interest" description="Disordered" evidence="2">
    <location>
        <begin position="176"/>
        <end position="315"/>
    </location>
</feature>
<feature type="compositionally biased region" description="Basic residues" evidence="2">
    <location>
        <begin position="252"/>
        <end position="271"/>
    </location>
</feature>
<dbReference type="EMBL" id="OV696687">
    <property type="protein sequence ID" value="CAH1252618.1"/>
    <property type="molecule type" value="Genomic_DNA"/>
</dbReference>
<evidence type="ECO:0000256" key="1">
    <source>
        <dbReference type="ARBA" id="ARBA00022737"/>
    </source>
</evidence>
<keyword evidence="5" id="KW-1185">Reference proteome</keyword>
<dbReference type="Pfam" id="PF00168">
    <property type="entry name" value="C2"/>
    <property type="match status" value="2"/>
</dbReference>
<dbReference type="InterPro" id="IPR000008">
    <property type="entry name" value="C2_dom"/>
</dbReference>
<dbReference type="PANTHER" id="PTHR46291">
    <property type="entry name" value="C2 DOMAIN-CONTAINING PROTEIN"/>
    <property type="match status" value="1"/>
</dbReference>
<accession>A0A8J9ZGD6</accession>
<dbReference type="CDD" id="cd00276">
    <property type="entry name" value="C2B_Synaptotagmin"/>
    <property type="match status" value="1"/>
</dbReference>
<dbReference type="PRINTS" id="PR00399">
    <property type="entry name" value="SYNAPTOTAGMN"/>
</dbReference>
<feature type="region of interest" description="Disordered" evidence="2">
    <location>
        <begin position="1"/>
        <end position="29"/>
    </location>
</feature>
<dbReference type="OrthoDB" id="9947256at2759"/>
<dbReference type="Proteomes" id="UP000838412">
    <property type="component" value="Chromosome 2"/>
</dbReference>
<feature type="compositionally biased region" description="Low complexity" evidence="2">
    <location>
        <begin position="280"/>
        <end position="290"/>
    </location>
</feature>